<dbReference type="InterPro" id="IPR029787">
    <property type="entry name" value="Nucleotide_cyclase"/>
</dbReference>
<dbReference type="Gene3D" id="3.10.450.50">
    <property type="match status" value="1"/>
</dbReference>
<dbReference type="NCBIfam" id="TIGR00254">
    <property type="entry name" value="GGDEF"/>
    <property type="match status" value="1"/>
</dbReference>
<evidence type="ECO:0000313" key="6">
    <source>
        <dbReference type="Proteomes" id="UP000480929"/>
    </source>
</evidence>
<evidence type="ECO:0000256" key="1">
    <source>
        <dbReference type="SAM" id="Coils"/>
    </source>
</evidence>
<dbReference type="InterPro" id="IPR000160">
    <property type="entry name" value="GGDEF_dom"/>
</dbReference>
<dbReference type="CDD" id="cd01949">
    <property type="entry name" value="GGDEF"/>
    <property type="match status" value="1"/>
</dbReference>
<evidence type="ECO:0000259" key="2">
    <source>
        <dbReference type="PROSITE" id="PS50887"/>
    </source>
</evidence>
<dbReference type="RefSeq" id="WP_154238702.1">
    <property type="nucleotide sequence ID" value="NZ_WKPI01000011.1"/>
</dbReference>
<dbReference type="OrthoDB" id="9804955at2"/>
<proteinExistence type="predicted"/>
<dbReference type="AlphaFoldDB" id="A0A6N7S7X7"/>
<organism evidence="3 5">
    <name type="scientific">Holdemania massiliensis</name>
    <dbReference type="NCBI Taxonomy" id="1468449"/>
    <lineage>
        <taxon>Bacteria</taxon>
        <taxon>Bacillati</taxon>
        <taxon>Bacillota</taxon>
        <taxon>Erysipelotrichia</taxon>
        <taxon>Erysipelotrichales</taxon>
        <taxon>Erysipelotrichaceae</taxon>
        <taxon>Holdemania</taxon>
    </lineage>
</organism>
<evidence type="ECO:0000313" key="5">
    <source>
        <dbReference type="Proteomes" id="UP000433575"/>
    </source>
</evidence>
<dbReference type="InterPro" id="IPR037401">
    <property type="entry name" value="SnoaL-like"/>
</dbReference>
<evidence type="ECO:0000313" key="3">
    <source>
        <dbReference type="EMBL" id="MSA89416.1"/>
    </source>
</evidence>
<dbReference type="SUPFAM" id="SSF55073">
    <property type="entry name" value="Nucleotide cyclase"/>
    <property type="match status" value="1"/>
</dbReference>
<dbReference type="EMBL" id="WKPJ01000010">
    <property type="protein sequence ID" value="MSA89416.1"/>
    <property type="molecule type" value="Genomic_DNA"/>
</dbReference>
<dbReference type="SUPFAM" id="SSF54427">
    <property type="entry name" value="NTF2-like"/>
    <property type="match status" value="1"/>
</dbReference>
<dbReference type="PROSITE" id="PS50887">
    <property type="entry name" value="GGDEF"/>
    <property type="match status" value="1"/>
</dbReference>
<dbReference type="Gene3D" id="3.30.70.270">
    <property type="match status" value="1"/>
</dbReference>
<dbReference type="PANTHER" id="PTHR45138:SF9">
    <property type="entry name" value="DIGUANYLATE CYCLASE DGCM-RELATED"/>
    <property type="match status" value="1"/>
</dbReference>
<feature type="coiled-coil region" evidence="1">
    <location>
        <begin position="144"/>
        <end position="172"/>
    </location>
</feature>
<sequence>MTNLKNPENFCQFLWHEYLENQNYAMLGECFVPETSVIGTGEHEVSANLAEFENKIASEIKGRNVIFKIEEQWYQTQPISADCVIVIGELRVKEQSGNPLEFESRFRFTFVLQRREGQWKVLHVHHSVPDPEQGADEFFPHRLMEQSNRQLIQLVEEKTKALEESYRQMEHNAHHDSLTQLLNRRSVEAQISEVMQKEPTGVMVMLDVDNFKQINDTYGHPAGDQALETLGEAIQKIFPQGLNGRIGGDEFIVYQIQGQKSQAELRADLESLQHLWDQIRAEKGLELPVTVSSGIALFPQHGQRFDQLWSHADQALYQAKAEGRQVCVSGKRKIEIQANSQAGLN</sequence>
<dbReference type="InterPro" id="IPR043128">
    <property type="entry name" value="Rev_trsase/Diguanyl_cyclase"/>
</dbReference>
<comment type="caution">
    <text evidence="3">The sequence shown here is derived from an EMBL/GenBank/DDBJ whole genome shotgun (WGS) entry which is preliminary data.</text>
</comment>
<protein>
    <submittedName>
        <fullName evidence="3">Diguanylate cyclase</fullName>
    </submittedName>
</protein>
<dbReference type="EMBL" id="WKPI01000011">
    <property type="protein sequence ID" value="MSC33094.1"/>
    <property type="molecule type" value="Genomic_DNA"/>
</dbReference>
<keyword evidence="6" id="KW-1185">Reference proteome</keyword>
<dbReference type="Proteomes" id="UP000433575">
    <property type="component" value="Unassembled WGS sequence"/>
</dbReference>
<keyword evidence="1" id="KW-0175">Coiled coil</keyword>
<dbReference type="Pfam" id="PF13474">
    <property type="entry name" value="SnoaL_3"/>
    <property type="match status" value="1"/>
</dbReference>
<dbReference type="SMART" id="SM00267">
    <property type="entry name" value="GGDEF"/>
    <property type="match status" value="1"/>
</dbReference>
<accession>A0A6N7S7X7</accession>
<dbReference type="InterPro" id="IPR050469">
    <property type="entry name" value="Diguanylate_Cyclase"/>
</dbReference>
<reference evidence="5 6" key="1">
    <citation type="journal article" date="2019" name="Nat. Med.">
        <title>A library of human gut bacterial isolates paired with longitudinal multiomics data enables mechanistic microbiome research.</title>
        <authorList>
            <person name="Poyet M."/>
            <person name="Groussin M."/>
            <person name="Gibbons S.M."/>
            <person name="Avila-Pacheco J."/>
            <person name="Jiang X."/>
            <person name="Kearney S.M."/>
            <person name="Perrotta A.R."/>
            <person name="Berdy B."/>
            <person name="Zhao S."/>
            <person name="Lieberman T.D."/>
            <person name="Swanson P.K."/>
            <person name="Smith M."/>
            <person name="Roesemann S."/>
            <person name="Alexander J.E."/>
            <person name="Rich S.A."/>
            <person name="Livny J."/>
            <person name="Vlamakis H."/>
            <person name="Clish C."/>
            <person name="Bullock K."/>
            <person name="Deik A."/>
            <person name="Scott J."/>
            <person name="Pierce K.A."/>
            <person name="Xavier R.J."/>
            <person name="Alm E.J."/>
        </authorList>
    </citation>
    <scope>NUCLEOTIDE SEQUENCE [LARGE SCALE GENOMIC DNA]</scope>
    <source>
        <strain evidence="3 5">BIOML-A4</strain>
        <strain evidence="4 6">BIOML-A5</strain>
    </source>
</reference>
<gene>
    <name evidence="4" type="ORF">GKD88_08160</name>
    <name evidence="3" type="ORF">GKE08_08755</name>
</gene>
<dbReference type="Proteomes" id="UP000480929">
    <property type="component" value="Unassembled WGS sequence"/>
</dbReference>
<dbReference type="InterPro" id="IPR032710">
    <property type="entry name" value="NTF2-like_dom_sf"/>
</dbReference>
<dbReference type="Pfam" id="PF00990">
    <property type="entry name" value="GGDEF"/>
    <property type="match status" value="1"/>
</dbReference>
<feature type="domain" description="GGDEF" evidence="2">
    <location>
        <begin position="199"/>
        <end position="332"/>
    </location>
</feature>
<evidence type="ECO:0000313" key="4">
    <source>
        <dbReference type="EMBL" id="MSC33094.1"/>
    </source>
</evidence>
<dbReference type="PANTHER" id="PTHR45138">
    <property type="entry name" value="REGULATORY COMPONENTS OF SENSORY TRANSDUCTION SYSTEM"/>
    <property type="match status" value="1"/>
</dbReference>
<dbReference type="GO" id="GO:0052621">
    <property type="term" value="F:diguanylate cyclase activity"/>
    <property type="evidence" value="ECO:0007669"/>
    <property type="project" value="TreeGrafter"/>
</dbReference>
<name>A0A6N7S7X7_9FIRM</name>